<dbReference type="OrthoDB" id="10446734at2759"/>
<name>A0A812TE65_9DINO</name>
<evidence type="ECO:0000313" key="2">
    <source>
        <dbReference type="Proteomes" id="UP000601435"/>
    </source>
</evidence>
<keyword evidence="2" id="KW-1185">Reference proteome</keyword>
<comment type="caution">
    <text evidence="1">The sequence shown here is derived from an EMBL/GenBank/DDBJ whole genome shotgun (WGS) entry which is preliminary data.</text>
</comment>
<sequence>MGTSASILAYAAALERCLGPPSRSNSEVFGDDVAYWKQFECQQWCIQLARAETTHFAESRVRDIVVTNLRHSFRHCLDPDVSVREAAQGVVVNHAYGGLGFVNELIAEAMPSQMRDLMSTGGETQRTWARMWVCMQHFEDLLRALTKPQRQEWVCLLVELLHRLQSTSAPLAWATNQKRATNQKNVIDDLKLFWRADGDPVRTCADATQQLRALTRHPNFEGVRQNLYSLLAC</sequence>
<protein>
    <submittedName>
        <fullName evidence="1">Uncharacterized protein</fullName>
    </submittedName>
</protein>
<dbReference type="EMBL" id="CAJNJA010024175">
    <property type="protein sequence ID" value="CAE7522862.1"/>
    <property type="molecule type" value="Genomic_DNA"/>
</dbReference>
<evidence type="ECO:0000313" key="1">
    <source>
        <dbReference type="EMBL" id="CAE7522862.1"/>
    </source>
</evidence>
<gene>
    <name evidence="1" type="ORF">SNEC2469_LOCUS14956</name>
</gene>
<proteinExistence type="predicted"/>
<dbReference type="AlphaFoldDB" id="A0A812TE65"/>
<dbReference type="Proteomes" id="UP000601435">
    <property type="component" value="Unassembled WGS sequence"/>
</dbReference>
<organism evidence="1 2">
    <name type="scientific">Symbiodinium necroappetens</name>
    <dbReference type="NCBI Taxonomy" id="1628268"/>
    <lineage>
        <taxon>Eukaryota</taxon>
        <taxon>Sar</taxon>
        <taxon>Alveolata</taxon>
        <taxon>Dinophyceae</taxon>
        <taxon>Suessiales</taxon>
        <taxon>Symbiodiniaceae</taxon>
        <taxon>Symbiodinium</taxon>
    </lineage>
</organism>
<accession>A0A812TE65</accession>
<reference evidence="1" key="1">
    <citation type="submission" date="2021-02" db="EMBL/GenBank/DDBJ databases">
        <authorList>
            <person name="Dougan E. K."/>
            <person name="Rhodes N."/>
            <person name="Thang M."/>
            <person name="Chan C."/>
        </authorList>
    </citation>
    <scope>NUCLEOTIDE SEQUENCE</scope>
</reference>